<accession>A0A8W7PBN3</accession>
<feature type="transmembrane region" description="Helical" evidence="15">
    <location>
        <begin position="578"/>
        <end position="600"/>
    </location>
</feature>
<dbReference type="Proteomes" id="UP000075882">
    <property type="component" value="Unassembled WGS sequence"/>
</dbReference>
<feature type="transmembrane region" description="Helical" evidence="15">
    <location>
        <begin position="612"/>
        <end position="632"/>
    </location>
</feature>
<evidence type="ECO:0000256" key="12">
    <source>
        <dbReference type="ARBA" id="ARBA00023136"/>
    </source>
</evidence>
<dbReference type="GO" id="GO:0006508">
    <property type="term" value="P:proteolysis"/>
    <property type="evidence" value="ECO:0007669"/>
    <property type="project" value="UniProtKB-KW"/>
</dbReference>
<feature type="transmembrane region" description="Helical" evidence="15">
    <location>
        <begin position="406"/>
        <end position="427"/>
    </location>
</feature>
<evidence type="ECO:0000256" key="4">
    <source>
        <dbReference type="ARBA" id="ARBA00022670"/>
    </source>
</evidence>
<evidence type="ECO:0000256" key="1">
    <source>
        <dbReference type="ARBA" id="ARBA00001947"/>
    </source>
</evidence>
<dbReference type="SUPFAM" id="SSF53187">
    <property type="entry name" value="Zn-dependent exopeptidases"/>
    <property type="match status" value="1"/>
</dbReference>
<feature type="domain" description="Endoplasmic reticulum metallopeptidase 1-like C-terminal" evidence="17">
    <location>
        <begin position="641"/>
        <end position="869"/>
    </location>
</feature>
<evidence type="ECO:0000256" key="9">
    <source>
        <dbReference type="ARBA" id="ARBA00022833"/>
    </source>
</evidence>
<dbReference type="InterPro" id="IPR045175">
    <property type="entry name" value="M28_fam"/>
</dbReference>
<comment type="similarity">
    <text evidence="3">Belongs to the peptidase M28 family.</text>
</comment>
<evidence type="ECO:0000256" key="11">
    <source>
        <dbReference type="ARBA" id="ARBA00023049"/>
    </source>
</evidence>
<keyword evidence="8" id="KW-0256">Endoplasmic reticulum</keyword>
<evidence type="ECO:0000259" key="18">
    <source>
        <dbReference type="Pfam" id="PF22249"/>
    </source>
</evidence>
<evidence type="ECO:0000256" key="8">
    <source>
        <dbReference type="ARBA" id="ARBA00022824"/>
    </source>
</evidence>
<feature type="domain" description="Peptidase M28" evidence="16">
    <location>
        <begin position="143"/>
        <end position="336"/>
    </location>
</feature>
<evidence type="ECO:0000256" key="15">
    <source>
        <dbReference type="SAM" id="Phobius"/>
    </source>
</evidence>
<organism evidence="19">
    <name type="scientific">Anopheles coluzzii</name>
    <name type="common">African malaria mosquito</name>
    <dbReference type="NCBI Taxonomy" id="1518534"/>
    <lineage>
        <taxon>Eukaryota</taxon>
        <taxon>Metazoa</taxon>
        <taxon>Ecdysozoa</taxon>
        <taxon>Arthropoda</taxon>
        <taxon>Hexapoda</taxon>
        <taxon>Insecta</taxon>
        <taxon>Pterygota</taxon>
        <taxon>Neoptera</taxon>
        <taxon>Endopterygota</taxon>
        <taxon>Diptera</taxon>
        <taxon>Nematocera</taxon>
        <taxon>Culicoidea</taxon>
        <taxon>Culicidae</taxon>
        <taxon>Anophelinae</taxon>
        <taxon>Anopheles</taxon>
    </lineage>
</organism>
<feature type="transmembrane region" description="Helical" evidence="15">
    <location>
        <begin position="509"/>
        <end position="528"/>
    </location>
</feature>
<feature type="domain" description="Endoplasmic reticulum metallopeptidase 1/1-A TM" evidence="18">
    <location>
        <begin position="402"/>
        <end position="624"/>
    </location>
</feature>
<evidence type="ECO:0000259" key="16">
    <source>
        <dbReference type="Pfam" id="PF04389"/>
    </source>
</evidence>
<keyword evidence="7" id="KW-0378">Hydrolase</keyword>
<keyword evidence="9" id="KW-0862">Zinc</keyword>
<keyword evidence="12 15" id="KW-0472">Membrane</keyword>
<dbReference type="AlphaFoldDB" id="A0A8W7PBN3"/>
<dbReference type="Gene3D" id="3.40.630.10">
    <property type="entry name" value="Zn peptidases"/>
    <property type="match status" value="1"/>
</dbReference>
<name>A0A8W7PBN3_ANOCL</name>
<evidence type="ECO:0000256" key="5">
    <source>
        <dbReference type="ARBA" id="ARBA00022692"/>
    </source>
</evidence>
<keyword evidence="13" id="KW-0325">Glycoprotein</keyword>
<comment type="cofactor">
    <cofactor evidence="1">
        <name>Zn(2+)</name>
        <dbReference type="ChEBI" id="CHEBI:29105"/>
    </cofactor>
</comment>
<evidence type="ECO:0000256" key="10">
    <source>
        <dbReference type="ARBA" id="ARBA00022989"/>
    </source>
</evidence>
<protein>
    <recommendedName>
        <fullName evidence="14">FXNA-like protease</fullName>
    </recommendedName>
</protein>
<reference evidence="19" key="1">
    <citation type="submission" date="2022-08" db="UniProtKB">
        <authorList>
            <consortium name="EnsemblMetazoa"/>
        </authorList>
    </citation>
    <scope>IDENTIFICATION</scope>
</reference>
<dbReference type="Pfam" id="PF22249">
    <property type="entry name" value="ERMP1-TM"/>
    <property type="match status" value="1"/>
</dbReference>
<dbReference type="FunFam" id="3.40.630.10:FF:000008">
    <property type="entry name" value="Endoplasmic reticulum metallopeptidase 1"/>
    <property type="match status" value="1"/>
</dbReference>
<dbReference type="VEuPathDB" id="VectorBase:ACON2_038028"/>
<dbReference type="GO" id="GO:0005789">
    <property type="term" value="C:endoplasmic reticulum membrane"/>
    <property type="evidence" value="ECO:0007669"/>
    <property type="project" value="UniProtKB-SubCell"/>
</dbReference>
<dbReference type="Pfam" id="PF22248">
    <property type="entry name" value="ERMP1_C"/>
    <property type="match status" value="1"/>
</dbReference>
<keyword evidence="5 15" id="KW-0812">Transmembrane</keyword>
<proteinExistence type="inferred from homology"/>
<feature type="transmembrane region" description="Helical" evidence="15">
    <location>
        <begin position="548"/>
        <end position="566"/>
    </location>
</feature>
<dbReference type="PANTHER" id="PTHR12147">
    <property type="entry name" value="METALLOPEPTIDASE M28 FAMILY MEMBER"/>
    <property type="match status" value="1"/>
</dbReference>
<evidence type="ECO:0000256" key="6">
    <source>
        <dbReference type="ARBA" id="ARBA00022723"/>
    </source>
</evidence>
<dbReference type="EnsemblMetazoa" id="ACOM028372-RA">
    <property type="protein sequence ID" value="ACOM028372-PA.1"/>
    <property type="gene ID" value="ACOM028372"/>
</dbReference>
<feature type="transmembrane region" description="Helical" evidence="15">
    <location>
        <begin position="376"/>
        <end position="394"/>
    </location>
</feature>
<dbReference type="PANTHER" id="PTHR12147:SF22">
    <property type="entry name" value="ENDOPLASMIC RETICULUM METALLOPEPTIDASE 1"/>
    <property type="match status" value="1"/>
</dbReference>
<sequence length="871" mass="97165">MPQQKRVRFKEDEQQVKNLHHLESGAVYGALLVVVGCGLLTSYLATRLPPALTVGDLERAPNAFIAERAWASLKTLNDLGPKPAGSQANEVLAYEFLLQEVQRINASKHDSQQLEVDSQTVTGAFSISLLNQSMTSVYRNVQNLVVRLAGSDVRQHALLLNCHFDTVASSPGASDDGASCAVMLEILRVLSRRPVRTRHTVTFLFNGAEETMLQAAHGFITQHPWAADVRAFLNLESSGSGGKEVLFQAGPHHPWLIEAYARAIRHPFAHTVGEEIFQLGLIPSDTDFRMFRDYGEVPGMDFAHIANGYRYHTRYDSMDFLSLDVLQRTGDNVLALTRDLAESDELAASDLPVGETVFFDFIGFAFVHYSASSGRLINLAVVVLSLIVPLMCFARARFDDVLREVIVGLVGTVFGTVFSIIACTTIARQLDFFGKSMTWYTNTHLILGLYCCPALLSHCFVYLFLTTFYTNSKSNLSLGQMTQARLVGVNVFWSVVTLAATVAGYRSGYIPMVLLVCSLASSTLNLLFNATRTHRAWMYIHLAGQLPALLWATNFYNVLIALFVPITGRFGGSRNPEVFISLLAAGGTLLCCSYFIPFIAQLRKMMNFTAKLSAITVLTLVLACLSPLGMPYRDESMATEPTPQRHYVTHTFRVFHDEFGLYKSTDAGFFFQEMDRNTRATIEEFVAPGESLTPMRQMDSCRAELFCALPFYSLWHQMRFNNYWLPGPEPLYDNMVTMAYLGTEQLDSHTQRLVFAMEGSIQSSIVVGPKEGVQLVGWSLLDHVPRPAKFGGREGHFVFITHGLPGKAWNVTLDLRYDQPKPTGELVDIVVTTKFWEYHHMHTPEFEQLLAKFPSWSHVVPSVALVSVFPL</sequence>
<evidence type="ECO:0000256" key="3">
    <source>
        <dbReference type="ARBA" id="ARBA00010918"/>
    </source>
</evidence>
<evidence type="ECO:0000256" key="13">
    <source>
        <dbReference type="ARBA" id="ARBA00023180"/>
    </source>
</evidence>
<evidence type="ECO:0000256" key="7">
    <source>
        <dbReference type="ARBA" id="ARBA00022801"/>
    </source>
</evidence>
<evidence type="ECO:0000256" key="14">
    <source>
        <dbReference type="ARBA" id="ARBA00078796"/>
    </source>
</evidence>
<evidence type="ECO:0000259" key="17">
    <source>
        <dbReference type="Pfam" id="PF22248"/>
    </source>
</evidence>
<keyword evidence="11" id="KW-0482">Metalloprotease</keyword>
<keyword evidence="10 15" id="KW-1133">Transmembrane helix</keyword>
<comment type="subcellular location">
    <subcellularLocation>
        <location evidence="2">Endoplasmic reticulum membrane</location>
        <topology evidence="2">Multi-pass membrane protein</topology>
    </subcellularLocation>
</comment>
<feature type="transmembrane region" description="Helical" evidence="15">
    <location>
        <begin position="486"/>
        <end position="503"/>
    </location>
</feature>
<keyword evidence="6" id="KW-0479">Metal-binding</keyword>
<dbReference type="Pfam" id="PF04389">
    <property type="entry name" value="Peptidase_M28"/>
    <property type="match status" value="1"/>
</dbReference>
<dbReference type="InterPro" id="IPR048024">
    <property type="entry name" value="Fxna-like_M28_dom"/>
</dbReference>
<feature type="transmembrane region" description="Helical" evidence="15">
    <location>
        <begin position="447"/>
        <end position="465"/>
    </location>
</feature>
<keyword evidence="4" id="KW-0645">Protease</keyword>
<dbReference type="GO" id="GO:0008235">
    <property type="term" value="F:metalloexopeptidase activity"/>
    <property type="evidence" value="ECO:0007669"/>
    <property type="project" value="InterPro"/>
</dbReference>
<dbReference type="InterPro" id="IPR053974">
    <property type="entry name" value="ERMP1_1-A_TM"/>
</dbReference>
<dbReference type="CDD" id="cd03875">
    <property type="entry name" value="M28_Fxna_like"/>
    <property type="match status" value="1"/>
</dbReference>
<dbReference type="InterPro" id="IPR053973">
    <property type="entry name" value="ERMP1-like_C"/>
</dbReference>
<dbReference type="GO" id="GO:0046872">
    <property type="term" value="F:metal ion binding"/>
    <property type="evidence" value="ECO:0007669"/>
    <property type="project" value="UniProtKB-KW"/>
</dbReference>
<dbReference type="InterPro" id="IPR007484">
    <property type="entry name" value="Peptidase_M28"/>
</dbReference>
<evidence type="ECO:0000256" key="2">
    <source>
        <dbReference type="ARBA" id="ARBA00004477"/>
    </source>
</evidence>
<feature type="transmembrane region" description="Helical" evidence="15">
    <location>
        <begin position="25"/>
        <end position="45"/>
    </location>
</feature>
<evidence type="ECO:0000313" key="19">
    <source>
        <dbReference type="EnsemblMetazoa" id="ACOM028372-PA.1"/>
    </source>
</evidence>